<name>A0ABS9DRE9_9PROT</name>
<organism evidence="2 3">
    <name type="scientific">Acidiphilium iwatense</name>
    <dbReference type="NCBI Taxonomy" id="768198"/>
    <lineage>
        <taxon>Bacteria</taxon>
        <taxon>Pseudomonadati</taxon>
        <taxon>Pseudomonadota</taxon>
        <taxon>Alphaproteobacteria</taxon>
        <taxon>Acetobacterales</taxon>
        <taxon>Acidocellaceae</taxon>
        <taxon>Acidiphilium</taxon>
    </lineage>
</organism>
<comment type="caution">
    <text evidence="2">The sequence shown here is derived from an EMBL/GenBank/DDBJ whole genome shotgun (WGS) entry which is preliminary data.</text>
</comment>
<dbReference type="Gene3D" id="1.20.5.320">
    <property type="entry name" value="6-Phosphogluconate Dehydrogenase, domain 3"/>
    <property type="match status" value="1"/>
</dbReference>
<evidence type="ECO:0000256" key="1">
    <source>
        <dbReference type="SAM" id="MobiDB-lite"/>
    </source>
</evidence>
<dbReference type="Proteomes" id="UP001521209">
    <property type="component" value="Unassembled WGS sequence"/>
</dbReference>
<proteinExistence type="predicted"/>
<accession>A0ABS9DRE9</accession>
<gene>
    <name evidence="2" type="ORF">L2A60_01290</name>
</gene>
<evidence type="ECO:0000313" key="2">
    <source>
        <dbReference type="EMBL" id="MCF3945319.1"/>
    </source>
</evidence>
<evidence type="ECO:0000313" key="3">
    <source>
        <dbReference type="Proteomes" id="UP001521209"/>
    </source>
</evidence>
<sequence length="537" mass="52679">MTTIPQLQAAPDVGPGDLVPLSQNGNLYAATVAQLTAGLQAEILLPTGDILGRASAGAGEPEALGLGAGLVLEATTLAATGADHLAFPLLGTFSASTEVIVNAAGQPARLPVTELRGLFAAGSGIAIDANGTLSVTAGAIAGPAGPEGPAGPAGPQGANGPSGPQGAGLTAPGSANAASTIAGSDYVAIWQNGANAWITYQQLIGGQTIDQLPAAGPAADSDLLLVAQGGNALSSQSFAAIWTYAAQKIPTLRQGVVELTTNTVLDATTHNQRILVASQPITVSANFVNMGSGFSCRVINLSAGAVTMGTGITSGSGGSVLAPGAAAELTALSYSGGSIVWWSGAAAVAPTITVNAIASPAPNAAFAVSGDLFDAAPAALDYSTDGMTWTAAASPAITASSYSFQMPGLVVGTYTLRVRDHTNPAVVGVSPAFSVIAAPSVSYTINQPATTSFAAGSGTVALNGGISPAQATATQVALSTSNTTPPASGWQAASIIDNDALWAVYATIPATAGTYYVWVETGTGAAATVSSFTITVT</sequence>
<feature type="compositionally biased region" description="Low complexity" evidence="1">
    <location>
        <begin position="153"/>
        <end position="168"/>
    </location>
</feature>
<keyword evidence="3" id="KW-1185">Reference proteome</keyword>
<protein>
    <submittedName>
        <fullName evidence="2">Collagen-like protein</fullName>
    </submittedName>
</protein>
<reference evidence="2 3" key="1">
    <citation type="submission" date="2022-01" db="EMBL/GenBank/DDBJ databases">
        <authorList>
            <person name="Won M."/>
            <person name="Kim S.-J."/>
            <person name="Kwon S.-W."/>
        </authorList>
    </citation>
    <scope>NUCLEOTIDE SEQUENCE [LARGE SCALE GENOMIC DNA]</scope>
    <source>
        <strain evidence="2 3">KCTC 23505</strain>
    </source>
</reference>
<dbReference type="RefSeq" id="WP_235702552.1">
    <property type="nucleotide sequence ID" value="NZ_JAKGBZ010000001.1"/>
</dbReference>
<dbReference type="EMBL" id="JAKGBZ010000001">
    <property type="protein sequence ID" value="MCF3945319.1"/>
    <property type="molecule type" value="Genomic_DNA"/>
</dbReference>
<feature type="region of interest" description="Disordered" evidence="1">
    <location>
        <begin position="143"/>
        <end position="174"/>
    </location>
</feature>